<gene>
    <name evidence="1" type="ORF">QFC19_000680</name>
</gene>
<name>A0ACC2WLN3_9TREE</name>
<sequence length="610" mass="67199">MTVSSLLSTPFPRRTTTGTSRRAVEHISAVTVEESAFVLGDICHEKRTFTSVTDDRKTEFTLRHRAVSEQLGQTVSQLLWLTMSSKRWVEHDESDGDGGLSDPKLTFDFHGTLSDANLVMNALAKLSSKGFAPSVEIKIASKKTLSNEDLEASSRSALCLQHSGQLLLESWRLGDDTGVDQAASLRVLRRKSDDDTKFRKVLEIMRRDDVLFYGGERGEYLYGVWRHMSRTEMTSICNVTQVVSAVASESRFLRFEGISNFLGMKKGTSISYGYSALIFDKATEVTLNGINKAMSFAQAGLPVVFVGQLPSASPYYSESRGNLWRRYSSEHCLELPALLEKMKVQPDASFVTPNTNVFSFKRWDPHLENQKEQKPYTLDTWWGEVVPIAAYKQSQGRLLLDITLVPGEYRLITLSNNRSPGCPVEPTASSDVELVSRQGSLVAKLFDDMTHTVALDNGTGVPVQPQVAGAIALDNWTIDAKSWVAVPDNSTSTGYTTESIHFDTTNLTEFGKHPILANISGTAVYRTTFAMGSSPYAHIDLGICSHTCNISINGVPGPALNILRAISDISDLLAEGVNRIQIQISTPLGSFLRRVLAALTEASYLMLITL</sequence>
<dbReference type="Proteomes" id="UP001241377">
    <property type="component" value="Unassembled WGS sequence"/>
</dbReference>
<protein>
    <submittedName>
        <fullName evidence="1">Uncharacterized protein</fullName>
    </submittedName>
</protein>
<organism evidence="1 2">
    <name type="scientific">Naganishia cerealis</name>
    <dbReference type="NCBI Taxonomy" id="610337"/>
    <lineage>
        <taxon>Eukaryota</taxon>
        <taxon>Fungi</taxon>
        <taxon>Dikarya</taxon>
        <taxon>Basidiomycota</taxon>
        <taxon>Agaricomycotina</taxon>
        <taxon>Tremellomycetes</taxon>
        <taxon>Filobasidiales</taxon>
        <taxon>Filobasidiaceae</taxon>
        <taxon>Naganishia</taxon>
    </lineage>
</organism>
<accession>A0ACC2WLN3</accession>
<evidence type="ECO:0000313" key="1">
    <source>
        <dbReference type="EMBL" id="KAJ9112660.1"/>
    </source>
</evidence>
<dbReference type="EMBL" id="JASBWR010000004">
    <property type="protein sequence ID" value="KAJ9112660.1"/>
    <property type="molecule type" value="Genomic_DNA"/>
</dbReference>
<reference evidence="1" key="1">
    <citation type="submission" date="2023-04" db="EMBL/GenBank/DDBJ databases">
        <title>Draft Genome sequencing of Naganishia species isolated from polar environments using Oxford Nanopore Technology.</title>
        <authorList>
            <person name="Leo P."/>
            <person name="Venkateswaran K."/>
        </authorList>
    </citation>
    <scope>NUCLEOTIDE SEQUENCE</scope>
    <source>
        <strain evidence="1">MNA-CCFEE 5261</strain>
    </source>
</reference>
<proteinExistence type="predicted"/>
<comment type="caution">
    <text evidence="1">The sequence shown here is derived from an EMBL/GenBank/DDBJ whole genome shotgun (WGS) entry which is preliminary data.</text>
</comment>
<keyword evidence="2" id="KW-1185">Reference proteome</keyword>
<evidence type="ECO:0000313" key="2">
    <source>
        <dbReference type="Proteomes" id="UP001241377"/>
    </source>
</evidence>